<dbReference type="NCBIfam" id="NF010588">
    <property type="entry name" value="PRK13981.1"/>
    <property type="match status" value="1"/>
</dbReference>
<dbReference type="Pfam" id="PF00795">
    <property type="entry name" value="CN_hydrolase"/>
    <property type="match status" value="1"/>
</dbReference>
<keyword evidence="6" id="KW-0067">ATP-binding</keyword>
<dbReference type="InterPro" id="IPR014729">
    <property type="entry name" value="Rossmann-like_a/b/a_fold"/>
</dbReference>
<dbReference type="HAMAP" id="MF_02090">
    <property type="entry name" value="NadE_glutamine_dep"/>
    <property type="match status" value="1"/>
</dbReference>
<dbReference type="InterPro" id="IPR022310">
    <property type="entry name" value="NAD/GMP_synthase"/>
</dbReference>
<dbReference type="SUPFAM" id="SSF56317">
    <property type="entry name" value="Carbon-nitrogen hydrolase"/>
    <property type="match status" value="1"/>
</dbReference>
<dbReference type="GO" id="GO:0009435">
    <property type="term" value="P:NAD+ biosynthetic process"/>
    <property type="evidence" value="ECO:0007669"/>
    <property type="project" value="UniProtKB-UniPathway"/>
</dbReference>
<dbReference type="Gene3D" id="3.60.110.10">
    <property type="entry name" value="Carbon-nitrogen hydrolase"/>
    <property type="match status" value="1"/>
</dbReference>
<dbReference type="UniPathway" id="UPA00253">
    <property type="reaction ID" value="UER00334"/>
</dbReference>
<feature type="domain" description="CN hydrolase" evidence="8">
    <location>
        <begin position="1"/>
        <end position="231"/>
    </location>
</feature>
<dbReference type="InterPro" id="IPR014445">
    <property type="entry name" value="Gln-dep_NAD_synthase"/>
</dbReference>
<reference evidence="9" key="1">
    <citation type="journal article" date="2014" name="Front. Microbiol.">
        <title>High frequency of phylogenetically diverse reductive dehalogenase-homologous genes in deep subseafloor sedimentary metagenomes.</title>
        <authorList>
            <person name="Kawai M."/>
            <person name="Futagami T."/>
            <person name="Toyoda A."/>
            <person name="Takaki Y."/>
            <person name="Nishi S."/>
            <person name="Hori S."/>
            <person name="Arai W."/>
            <person name="Tsubouchi T."/>
            <person name="Morono Y."/>
            <person name="Uchiyama I."/>
            <person name="Ito T."/>
            <person name="Fujiyama A."/>
            <person name="Inagaki F."/>
            <person name="Takami H."/>
        </authorList>
    </citation>
    <scope>NUCLEOTIDE SEQUENCE</scope>
    <source>
        <strain evidence="9">Expedition CK06-06</strain>
    </source>
</reference>
<dbReference type="CDD" id="cd07570">
    <property type="entry name" value="GAT_Gln-NAD-synth"/>
    <property type="match status" value="1"/>
</dbReference>
<keyword evidence="7" id="KW-0520">NAD</keyword>
<protein>
    <recommendedName>
        <fullName evidence="3">NAD(+) synthase (glutamine-hydrolyzing)</fullName>
        <ecNumber evidence="3">6.3.5.1</ecNumber>
    </recommendedName>
</protein>
<evidence type="ECO:0000256" key="1">
    <source>
        <dbReference type="ARBA" id="ARBA00005188"/>
    </source>
</evidence>
<evidence type="ECO:0000259" key="8">
    <source>
        <dbReference type="PROSITE" id="PS50263"/>
    </source>
</evidence>
<dbReference type="CDD" id="cd00553">
    <property type="entry name" value="NAD_synthase"/>
    <property type="match status" value="1"/>
</dbReference>
<evidence type="ECO:0000256" key="2">
    <source>
        <dbReference type="ARBA" id="ARBA00007145"/>
    </source>
</evidence>
<dbReference type="GO" id="GO:0004359">
    <property type="term" value="F:glutaminase activity"/>
    <property type="evidence" value="ECO:0007669"/>
    <property type="project" value="InterPro"/>
</dbReference>
<comment type="caution">
    <text evidence="9">The sequence shown here is derived from an EMBL/GenBank/DDBJ whole genome shotgun (WGS) entry which is preliminary data.</text>
</comment>
<evidence type="ECO:0000256" key="4">
    <source>
        <dbReference type="ARBA" id="ARBA00022598"/>
    </source>
</evidence>
<sequence>MGDLKGNYNLIASHIEEAKKNDVDIVIFPELSITGYPPEDLLLKTDFVNENIEYLHKLQKITTNIVAIIGFVNKEHDRIYNSAAVLHNKGIKSIYNKQFLPDYSVFNEERYFKKGNVNYIHKIAGTLIGINICEDIYYSSGPTKIQSIIGGAELIINISASPYHTEKIKQMEKNLLITAVENHVNIAYVNLVGGQDELVFDGNSLILNEKGNILRHAKPFEEDELIYDLDTRGVKSERLKDAKFKNQKTKMEKYCRLLPVIDLKYRQKKGKRNIQDKTAIKYNQHVSCIEDEILQALILGTRDYVKKNRFEKVVIALSGGTDSALTAVIAVFALGKENVSGIIMPSIYSSRESINGAKELSDNLGIGYTTIPISDIYNSYLENLKSIFRSNKINTTRENIQARIRGNIVMAAANENNWMVLSTGNKSEISVGYCTLYGDMVGGFSPIKDVYKTMVYRICKFINRKYSDIIPKNTLTKAPSAELRPNQKDEDRLPPYKILDPILKAYIEDDLDYHSIIKKGFEGKTVREVISMVDSSEYKRRQGSPGIKITPRAFGKDRRYPITNNFRSY</sequence>
<dbReference type="PANTHER" id="PTHR23090">
    <property type="entry name" value="NH 3 /GLUTAMINE-DEPENDENT NAD + SYNTHETASE"/>
    <property type="match status" value="1"/>
</dbReference>
<evidence type="ECO:0000256" key="5">
    <source>
        <dbReference type="ARBA" id="ARBA00022741"/>
    </source>
</evidence>
<dbReference type="EMBL" id="BART01000048">
    <property type="protein sequence ID" value="GAG62576.1"/>
    <property type="molecule type" value="Genomic_DNA"/>
</dbReference>
<dbReference type="GO" id="GO:0003952">
    <property type="term" value="F:NAD+ synthase (glutamine-hydrolyzing) activity"/>
    <property type="evidence" value="ECO:0007669"/>
    <property type="project" value="UniProtKB-EC"/>
</dbReference>
<evidence type="ECO:0000256" key="6">
    <source>
        <dbReference type="ARBA" id="ARBA00022840"/>
    </source>
</evidence>
<comment type="similarity">
    <text evidence="2">In the C-terminal section; belongs to the NAD synthetase family.</text>
</comment>
<dbReference type="AlphaFoldDB" id="X1ART6"/>
<dbReference type="PANTHER" id="PTHR23090:SF9">
    <property type="entry name" value="GLUTAMINE-DEPENDENT NAD(+) SYNTHETASE"/>
    <property type="match status" value="1"/>
</dbReference>
<dbReference type="InterPro" id="IPR036526">
    <property type="entry name" value="C-N_Hydrolase_sf"/>
</dbReference>
<dbReference type="InterPro" id="IPR003010">
    <property type="entry name" value="C-N_Hydrolase"/>
</dbReference>
<dbReference type="SUPFAM" id="SSF52402">
    <property type="entry name" value="Adenine nucleotide alpha hydrolases-like"/>
    <property type="match status" value="1"/>
</dbReference>
<keyword evidence="5" id="KW-0547">Nucleotide-binding</keyword>
<evidence type="ECO:0000313" key="9">
    <source>
        <dbReference type="EMBL" id="GAG62576.1"/>
    </source>
</evidence>
<evidence type="ECO:0000256" key="7">
    <source>
        <dbReference type="ARBA" id="ARBA00023027"/>
    </source>
</evidence>
<accession>X1ART6</accession>
<dbReference type="GO" id="GO:0005737">
    <property type="term" value="C:cytoplasm"/>
    <property type="evidence" value="ECO:0007669"/>
    <property type="project" value="InterPro"/>
</dbReference>
<dbReference type="PROSITE" id="PS50263">
    <property type="entry name" value="CN_HYDROLASE"/>
    <property type="match status" value="1"/>
</dbReference>
<dbReference type="FunFam" id="3.40.50.620:FF:000106">
    <property type="entry name" value="Glutamine-dependent NAD(+) synthetase"/>
    <property type="match status" value="1"/>
</dbReference>
<dbReference type="InterPro" id="IPR003694">
    <property type="entry name" value="NAD_synthase"/>
</dbReference>
<dbReference type="NCBIfam" id="TIGR00552">
    <property type="entry name" value="nadE"/>
    <property type="match status" value="1"/>
</dbReference>
<organism evidence="9">
    <name type="scientific">marine sediment metagenome</name>
    <dbReference type="NCBI Taxonomy" id="412755"/>
    <lineage>
        <taxon>unclassified sequences</taxon>
        <taxon>metagenomes</taxon>
        <taxon>ecological metagenomes</taxon>
    </lineage>
</organism>
<dbReference type="Gene3D" id="3.40.50.620">
    <property type="entry name" value="HUPs"/>
    <property type="match status" value="1"/>
</dbReference>
<proteinExistence type="inferred from homology"/>
<evidence type="ECO:0000256" key="3">
    <source>
        <dbReference type="ARBA" id="ARBA00012743"/>
    </source>
</evidence>
<dbReference type="GO" id="GO:0005524">
    <property type="term" value="F:ATP binding"/>
    <property type="evidence" value="ECO:0007669"/>
    <property type="project" value="UniProtKB-KW"/>
</dbReference>
<comment type="pathway">
    <text evidence="1">Cofactor biosynthesis; NAD(+) biosynthesis; NAD(+) from deamido-NAD(+) (L-Gln route): step 1/1.</text>
</comment>
<name>X1ART6_9ZZZZ</name>
<dbReference type="EC" id="6.3.5.1" evidence="3"/>
<keyword evidence="4" id="KW-0436">Ligase</keyword>
<gene>
    <name evidence="9" type="ORF">S01H4_00374</name>
</gene>
<dbReference type="PIRSF" id="PIRSF006630">
    <property type="entry name" value="NADS_GAT"/>
    <property type="match status" value="1"/>
</dbReference>
<dbReference type="Pfam" id="PF02540">
    <property type="entry name" value="NAD_synthase"/>
    <property type="match status" value="1"/>
</dbReference>